<evidence type="ECO:0000313" key="8">
    <source>
        <dbReference type="EMBL" id="QDT17759.1"/>
    </source>
</evidence>
<evidence type="ECO:0000256" key="1">
    <source>
        <dbReference type="ARBA" id="ARBA00004141"/>
    </source>
</evidence>
<feature type="transmembrane region" description="Helical" evidence="6">
    <location>
        <begin position="395"/>
        <end position="416"/>
    </location>
</feature>
<gene>
    <name evidence="8" type="ORF">CA12_38910</name>
</gene>
<evidence type="ECO:0000256" key="5">
    <source>
        <dbReference type="SAM" id="MobiDB-lite"/>
    </source>
</evidence>
<dbReference type="GO" id="GO:0016020">
    <property type="term" value="C:membrane"/>
    <property type="evidence" value="ECO:0007669"/>
    <property type="project" value="UniProtKB-SubCell"/>
</dbReference>
<dbReference type="PANTHER" id="PTHR37422:SF17">
    <property type="entry name" value="O-ANTIGEN LIGASE"/>
    <property type="match status" value="1"/>
</dbReference>
<keyword evidence="2 6" id="KW-0812">Transmembrane</keyword>
<evidence type="ECO:0000256" key="6">
    <source>
        <dbReference type="SAM" id="Phobius"/>
    </source>
</evidence>
<sequence length="480" mass="49706">MNDASSPPPASLGRFAPPLVAATLALCFAGATHLWGTSLRPDYAPDAQELARSLESGDLLRRLGFLTLAGCGVVGLAVGRAGEWRIPLLSRGAGFTGALLAGMFGWWAASTLWSDDPALTARRILVLGLYLLGVLGAARALTGRQLAVAGVGAVSLHLIAGVAAEIGLRTFTPWRDEYRFSGTIHPNIQALQLAAGLCGCVVLSGLFAKRTPGERTNAWWLLWGAVLLGFLVLTKSRTATAGAVLAISLTGLTAASPATKLLSLAGGVAGGAGLLIAILLAGSDPTGELRDAALMGRTDQQSSLSGRLPIWEAILPHIAERPWLGHGYGAFWNLQRVDAISDEVGWALSASHSGWIESAAEVGLIGAGLMAALLLCGAGRAAGAILDPRRAGDPLPVFAVSLTLLLIANAFTEALIHDVRLVPFLLWACLAKLTVLRDRPPWPGLHAAGRPAVAAGGRETAWNQGAGPEPADSQVRATHG</sequence>
<feature type="transmembrane region" description="Helical" evidence="6">
    <location>
        <begin position="261"/>
        <end position="281"/>
    </location>
</feature>
<keyword evidence="4 6" id="KW-0472">Membrane</keyword>
<dbReference type="InterPro" id="IPR007016">
    <property type="entry name" value="O-antigen_ligase-rel_domated"/>
</dbReference>
<reference evidence="8 9" key="1">
    <citation type="submission" date="2019-02" db="EMBL/GenBank/DDBJ databases">
        <title>Deep-cultivation of Planctomycetes and their phenomic and genomic characterization uncovers novel biology.</title>
        <authorList>
            <person name="Wiegand S."/>
            <person name="Jogler M."/>
            <person name="Boedeker C."/>
            <person name="Pinto D."/>
            <person name="Vollmers J."/>
            <person name="Rivas-Marin E."/>
            <person name="Kohn T."/>
            <person name="Peeters S.H."/>
            <person name="Heuer A."/>
            <person name="Rast P."/>
            <person name="Oberbeckmann S."/>
            <person name="Bunk B."/>
            <person name="Jeske O."/>
            <person name="Meyerdierks A."/>
            <person name="Storesund J.E."/>
            <person name="Kallscheuer N."/>
            <person name="Luecker S."/>
            <person name="Lage O.M."/>
            <person name="Pohl T."/>
            <person name="Merkel B.J."/>
            <person name="Hornburger P."/>
            <person name="Mueller R.-W."/>
            <person name="Bruemmer F."/>
            <person name="Labrenz M."/>
            <person name="Spormann A.M."/>
            <person name="Op den Camp H."/>
            <person name="Overmann J."/>
            <person name="Amann R."/>
            <person name="Jetten M.S.M."/>
            <person name="Mascher T."/>
            <person name="Medema M.H."/>
            <person name="Devos D.P."/>
            <person name="Kaster A.-K."/>
            <person name="Ovreas L."/>
            <person name="Rohde M."/>
            <person name="Galperin M.Y."/>
            <person name="Jogler C."/>
        </authorList>
    </citation>
    <scope>NUCLEOTIDE SEQUENCE [LARGE SCALE GENOMIC DNA]</scope>
    <source>
        <strain evidence="8 9">CA12</strain>
    </source>
</reference>
<dbReference type="InterPro" id="IPR051533">
    <property type="entry name" value="WaaL-like"/>
</dbReference>
<dbReference type="Proteomes" id="UP000318741">
    <property type="component" value="Chromosome"/>
</dbReference>
<feature type="transmembrane region" description="Helical" evidence="6">
    <location>
        <begin position="88"/>
        <end position="109"/>
    </location>
</feature>
<evidence type="ECO:0000256" key="2">
    <source>
        <dbReference type="ARBA" id="ARBA00022692"/>
    </source>
</evidence>
<evidence type="ECO:0000313" key="9">
    <source>
        <dbReference type="Proteomes" id="UP000318741"/>
    </source>
</evidence>
<accession>A0A517PEG0</accession>
<evidence type="ECO:0000256" key="3">
    <source>
        <dbReference type="ARBA" id="ARBA00022989"/>
    </source>
</evidence>
<dbReference type="KEGG" id="acaf:CA12_38910"/>
<feature type="transmembrane region" description="Helical" evidence="6">
    <location>
        <begin position="148"/>
        <end position="168"/>
    </location>
</feature>
<feature type="transmembrane region" description="Helical" evidence="6">
    <location>
        <begin position="12"/>
        <end position="35"/>
    </location>
</feature>
<proteinExistence type="predicted"/>
<dbReference type="GO" id="GO:0016874">
    <property type="term" value="F:ligase activity"/>
    <property type="evidence" value="ECO:0007669"/>
    <property type="project" value="UniProtKB-KW"/>
</dbReference>
<feature type="transmembrane region" description="Helical" evidence="6">
    <location>
        <begin position="188"/>
        <end position="208"/>
    </location>
</feature>
<comment type="subcellular location">
    <subcellularLocation>
        <location evidence="1">Membrane</location>
        <topology evidence="1">Multi-pass membrane protein</topology>
    </subcellularLocation>
</comment>
<dbReference type="EMBL" id="CP036265">
    <property type="protein sequence ID" value="QDT17759.1"/>
    <property type="molecule type" value="Genomic_DNA"/>
</dbReference>
<feature type="transmembrane region" description="Helical" evidence="6">
    <location>
        <begin position="220"/>
        <end position="249"/>
    </location>
</feature>
<dbReference type="OrthoDB" id="4391260at2"/>
<keyword evidence="8" id="KW-0436">Ligase</keyword>
<dbReference type="Pfam" id="PF04932">
    <property type="entry name" value="Wzy_C"/>
    <property type="match status" value="1"/>
</dbReference>
<evidence type="ECO:0000256" key="4">
    <source>
        <dbReference type="ARBA" id="ARBA00023136"/>
    </source>
</evidence>
<feature type="transmembrane region" description="Helical" evidence="6">
    <location>
        <begin position="362"/>
        <end position="383"/>
    </location>
</feature>
<feature type="transmembrane region" description="Helical" evidence="6">
    <location>
        <begin position="121"/>
        <end position="141"/>
    </location>
</feature>
<keyword evidence="3 6" id="KW-1133">Transmembrane helix</keyword>
<feature type="domain" description="O-antigen ligase-related" evidence="7">
    <location>
        <begin position="226"/>
        <end position="369"/>
    </location>
</feature>
<dbReference type="RefSeq" id="WP_145360763.1">
    <property type="nucleotide sequence ID" value="NZ_CP036265.1"/>
</dbReference>
<name>A0A517PEG0_9PLAN</name>
<organism evidence="8 9">
    <name type="scientific">Alienimonas californiensis</name>
    <dbReference type="NCBI Taxonomy" id="2527989"/>
    <lineage>
        <taxon>Bacteria</taxon>
        <taxon>Pseudomonadati</taxon>
        <taxon>Planctomycetota</taxon>
        <taxon>Planctomycetia</taxon>
        <taxon>Planctomycetales</taxon>
        <taxon>Planctomycetaceae</taxon>
        <taxon>Alienimonas</taxon>
    </lineage>
</organism>
<dbReference type="AlphaFoldDB" id="A0A517PEG0"/>
<evidence type="ECO:0000259" key="7">
    <source>
        <dbReference type="Pfam" id="PF04932"/>
    </source>
</evidence>
<feature type="region of interest" description="Disordered" evidence="5">
    <location>
        <begin position="457"/>
        <end position="480"/>
    </location>
</feature>
<protein>
    <submittedName>
        <fullName evidence="8">O-Antigen ligase</fullName>
    </submittedName>
</protein>
<keyword evidence="9" id="KW-1185">Reference proteome</keyword>
<dbReference type="PANTHER" id="PTHR37422">
    <property type="entry name" value="TEICHURONIC ACID BIOSYNTHESIS PROTEIN TUAE"/>
    <property type="match status" value="1"/>
</dbReference>